<feature type="compositionally biased region" description="Basic and acidic residues" evidence="1">
    <location>
        <begin position="201"/>
        <end position="214"/>
    </location>
</feature>
<evidence type="ECO:0000256" key="1">
    <source>
        <dbReference type="SAM" id="MobiDB-lite"/>
    </source>
</evidence>
<feature type="compositionally biased region" description="Low complexity" evidence="1">
    <location>
        <begin position="53"/>
        <end position="65"/>
    </location>
</feature>
<name>A0AAD3DGY3_9CHLO</name>
<reference evidence="2 3" key="1">
    <citation type="journal article" date="2021" name="Sci. Rep.">
        <title>Genome sequencing of the multicellular alga Astrephomene provides insights into convergent evolution of germ-soma differentiation.</title>
        <authorList>
            <person name="Yamashita S."/>
            <person name="Yamamoto K."/>
            <person name="Matsuzaki R."/>
            <person name="Suzuki S."/>
            <person name="Yamaguchi H."/>
            <person name="Hirooka S."/>
            <person name="Minakuchi Y."/>
            <person name="Miyagishima S."/>
            <person name="Kawachi M."/>
            <person name="Toyoda A."/>
            <person name="Nozaki H."/>
        </authorList>
    </citation>
    <scope>NUCLEOTIDE SEQUENCE [LARGE SCALE GENOMIC DNA]</scope>
    <source>
        <strain evidence="2 3">NIES-4017</strain>
    </source>
</reference>
<dbReference type="EMBL" id="BMAR01000001">
    <property type="protein sequence ID" value="GFR40197.1"/>
    <property type="molecule type" value="Genomic_DNA"/>
</dbReference>
<feature type="compositionally biased region" description="Polar residues" evidence="1">
    <location>
        <begin position="72"/>
        <end position="83"/>
    </location>
</feature>
<organism evidence="2 3">
    <name type="scientific">Astrephomene gubernaculifera</name>
    <dbReference type="NCBI Taxonomy" id="47775"/>
    <lineage>
        <taxon>Eukaryota</taxon>
        <taxon>Viridiplantae</taxon>
        <taxon>Chlorophyta</taxon>
        <taxon>core chlorophytes</taxon>
        <taxon>Chlorophyceae</taxon>
        <taxon>CS clade</taxon>
        <taxon>Chlamydomonadales</taxon>
        <taxon>Astrephomenaceae</taxon>
        <taxon>Astrephomene</taxon>
    </lineage>
</organism>
<keyword evidence="3" id="KW-1185">Reference proteome</keyword>
<evidence type="ECO:0000313" key="3">
    <source>
        <dbReference type="Proteomes" id="UP001054857"/>
    </source>
</evidence>
<protein>
    <submittedName>
        <fullName evidence="2">Uncharacterized protein</fullName>
    </submittedName>
</protein>
<evidence type="ECO:0000313" key="2">
    <source>
        <dbReference type="EMBL" id="GFR40197.1"/>
    </source>
</evidence>
<feature type="region of interest" description="Disordered" evidence="1">
    <location>
        <begin position="195"/>
        <end position="278"/>
    </location>
</feature>
<gene>
    <name evidence="2" type="ORF">Agub_g757</name>
</gene>
<sequence>MAKGLCQRRRVKRALEAARGNLHKIANGKALPKALPEAPKPKDTEKLPASLRKLLALKEAAEQQQGGKARTTESGAAPSTASQGKGKRKDGAKDSQSDGDGPSTSGRTGMAAEAAQQQKQQQGHKDGGLKGGNAFTTAQSEEKKLKDRKKEYLKRKQQDKKRKKVPAGQVVVEKELQLRDKVKFGEVVDAPLEVHLKRKHWAEQQERSDNERCKNIFLKQMQQAQQRLEGGGGEADEGQPRRGGKAAGAGQQQKQQQQKKDKKRKAPMDEETEALRQQVIESYRATKKGGGYHNAAVGNATMSSLSQLVGKSGKAAAAATHTLA</sequence>
<feature type="region of interest" description="Disordered" evidence="1">
    <location>
        <begin position="18"/>
        <end position="170"/>
    </location>
</feature>
<feature type="compositionally biased region" description="Low complexity" evidence="1">
    <location>
        <begin position="109"/>
        <end position="121"/>
    </location>
</feature>
<dbReference type="AlphaFoldDB" id="A0AAD3DGY3"/>
<dbReference type="PANTHER" id="PTHR37218:SF2">
    <property type="entry name" value="COILED-COIL PROTEIN"/>
    <property type="match status" value="1"/>
</dbReference>
<proteinExistence type="predicted"/>
<comment type="caution">
    <text evidence="2">The sequence shown here is derived from an EMBL/GenBank/DDBJ whole genome shotgun (WGS) entry which is preliminary data.</text>
</comment>
<feature type="compositionally biased region" description="Basic and acidic residues" evidence="1">
    <location>
        <begin position="140"/>
        <end position="156"/>
    </location>
</feature>
<dbReference type="PANTHER" id="PTHR37218">
    <property type="entry name" value="COILED-COIL PROTEIN"/>
    <property type="match status" value="1"/>
</dbReference>
<accession>A0AAD3DGY3</accession>
<dbReference type="Proteomes" id="UP001054857">
    <property type="component" value="Unassembled WGS sequence"/>
</dbReference>